<evidence type="ECO:0000313" key="3">
    <source>
        <dbReference type="EMBL" id="SNS85741.1"/>
    </source>
</evidence>
<reference evidence="3 4" key="1">
    <citation type="submission" date="2017-06" db="EMBL/GenBank/DDBJ databases">
        <authorList>
            <person name="Kim H.J."/>
            <person name="Triplett B.A."/>
        </authorList>
    </citation>
    <scope>NUCLEOTIDE SEQUENCE [LARGE SCALE GENOMIC DNA]</scope>
    <source>
        <strain evidence="3 4">DSM 43151</strain>
    </source>
</reference>
<feature type="transmembrane region" description="Helical" evidence="1">
    <location>
        <begin position="99"/>
        <end position="116"/>
    </location>
</feature>
<feature type="transmembrane region" description="Helical" evidence="1">
    <location>
        <begin position="27"/>
        <end position="54"/>
    </location>
</feature>
<accession>A0A239HWW4</accession>
<dbReference type="AlphaFoldDB" id="A0A239HWW4"/>
<keyword evidence="1" id="KW-0472">Membrane</keyword>
<keyword evidence="4" id="KW-1185">Reference proteome</keyword>
<dbReference type="OrthoDB" id="4482242at2"/>
<dbReference type="Proteomes" id="UP000198415">
    <property type="component" value="Unassembled WGS sequence"/>
</dbReference>
<protein>
    <recommendedName>
        <fullName evidence="2">DUF7144 domain-containing protein</fullName>
    </recommendedName>
</protein>
<evidence type="ECO:0000313" key="4">
    <source>
        <dbReference type="Proteomes" id="UP000198415"/>
    </source>
</evidence>
<dbReference type="RefSeq" id="WP_089298309.1">
    <property type="nucleotide sequence ID" value="NZ_BOMU01000106.1"/>
</dbReference>
<dbReference type="Pfam" id="PF23636">
    <property type="entry name" value="DUF7144"/>
    <property type="match status" value="1"/>
</dbReference>
<feature type="domain" description="DUF7144" evidence="2">
    <location>
        <begin position="31"/>
        <end position="145"/>
    </location>
</feature>
<feature type="transmembrane region" description="Helical" evidence="1">
    <location>
        <begin position="122"/>
        <end position="140"/>
    </location>
</feature>
<organism evidence="3 4">
    <name type="scientific">Actinoplanes regularis</name>
    <dbReference type="NCBI Taxonomy" id="52697"/>
    <lineage>
        <taxon>Bacteria</taxon>
        <taxon>Bacillati</taxon>
        <taxon>Actinomycetota</taxon>
        <taxon>Actinomycetes</taxon>
        <taxon>Micromonosporales</taxon>
        <taxon>Micromonosporaceae</taxon>
        <taxon>Actinoplanes</taxon>
    </lineage>
</organism>
<evidence type="ECO:0000259" key="2">
    <source>
        <dbReference type="Pfam" id="PF23636"/>
    </source>
</evidence>
<keyword evidence="1" id="KW-1133">Transmembrane helix</keyword>
<sequence length="150" mass="16448">MSDTQQTTNYAEEPYTPPRTAREPTAWVGAVVFAGVMLLLMGGFQAIEGLVAIVRDEYYLTTNSGLVLTFDYTVWGWTHLLLGVVAVGAGIGVFVGQMWARVVGIIVAVFSALANLMFLPAYPVWCTIMIAVDVLVIYALSVHGREVRYR</sequence>
<dbReference type="EMBL" id="FZNR01000026">
    <property type="protein sequence ID" value="SNS85741.1"/>
    <property type="molecule type" value="Genomic_DNA"/>
</dbReference>
<gene>
    <name evidence="3" type="ORF">SAMN06264365_12668</name>
</gene>
<keyword evidence="1" id="KW-0812">Transmembrane</keyword>
<dbReference type="InterPro" id="IPR055568">
    <property type="entry name" value="DUF7144"/>
</dbReference>
<name>A0A239HWW4_9ACTN</name>
<proteinExistence type="predicted"/>
<evidence type="ECO:0000256" key="1">
    <source>
        <dbReference type="SAM" id="Phobius"/>
    </source>
</evidence>
<feature type="transmembrane region" description="Helical" evidence="1">
    <location>
        <begin position="74"/>
        <end position="94"/>
    </location>
</feature>